<dbReference type="Proteomes" id="UP001500547">
    <property type="component" value="Unassembled WGS sequence"/>
</dbReference>
<keyword evidence="7" id="KW-1185">Reference proteome</keyword>
<gene>
    <name evidence="6" type="ORF">GCM10025770_36250</name>
</gene>
<keyword evidence="5" id="KW-1003">Cell membrane</keyword>
<keyword evidence="2 5" id="KW-0812">Transmembrane</keyword>
<evidence type="ECO:0000313" key="6">
    <source>
        <dbReference type="EMBL" id="GAA5171537.1"/>
    </source>
</evidence>
<comment type="subcellular location">
    <subcellularLocation>
        <location evidence="5">Cell membrane</location>
        <topology evidence="5">Multi-pass membrane protein</topology>
    </subcellularLocation>
    <subcellularLocation>
        <location evidence="1">Membrane</location>
        <topology evidence="1">Multi-pass membrane protein</topology>
    </subcellularLocation>
</comment>
<sequence>MLSAILIGLGVGAIMGITGAGGGVLAVPALVAGLGLSMQQAAPVALLAIASAAGAGAIEGLRHGLVRYRAAMLVALVSLPFTLVGVSAAHALPHERVMQIFVIVMLITAVRSWRQSAQAGGHDATATLCALGPIHPYSGRFIWTATTAGVLGSIGAVTGFMAGLLGVGGGFIIVPMLGRFTQLSAHGRVATALLVIALISVGGVLSNLWHGVEMSLSLGVVFTLSAVSGMLASRRLAHFLSPAHVQRAFALLLLCVALGLGIQSLRS</sequence>
<evidence type="ECO:0000313" key="7">
    <source>
        <dbReference type="Proteomes" id="UP001500547"/>
    </source>
</evidence>
<dbReference type="PANTHER" id="PTHR43701">
    <property type="entry name" value="MEMBRANE TRANSPORTER PROTEIN MJ0441-RELATED"/>
    <property type="match status" value="1"/>
</dbReference>
<name>A0ABP9R4E3_9RHOO</name>
<protein>
    <recommendedName>
        <fullName evidence="5">Probable membrane transporter protein</fullName>
    </recommendedName>
</protein>
<evidence type="ECO:0000256" key="4">
    <source>
        <dbReference type="ARBA" id="ARBA00023136"/>
    </source>
</evidence>
<dbReference type="InterPro" id="IPR051598">
    <property type="entry name" value="TSUP/Inactive_protease-like"/>
</dbReference>
<feature type="transmembrane region" description="Helical" evidence="5">
    <location>
        <begin position="149"/>
        <end position="177"/>
    </location>
</feature>
<keyword evidence="3 5" id="KW-1133">Transmembrane helix</keyword>
<feature type="transmembrane region" description="Helical" evidence="5">
    <location>
        <begin position="245"/>
        <end position="265"/>
    </location>
</feature>
<dbReference type="EMBL" id="BAABLD010000017">
    <property type="protein sequence ID" value="GAA5171537.1"/>
    <property type="molecule type" value="Genomic_DNA"/>
</dbReference>
<dbReference type="Pfam" id="PF01925">
    <property type="entry name" value="TauE"/>
    <property type="match status" value="1"/>
</dbReference>
<evidence type="ECO:0000256" key="3">
    <source>
        <dbReference type="ARBA" id="ARBA00022989"/>
    </source>
</evidence>
<dbReference type="RefSeq" id="WP_345534525.1">
    <property type="nucleotide sequence ID" value="NZ_BAABLD010000017.1"/>
</dbReference>
<dbReference type="InterPro" id="IPR002781">
    <property type="entry name" value="TM_pro_TauE-like"/>
</dbReference>
<feature type="transmembrane region" description="Helical" evidence="5">
    <location>
        <begin position="97"/>
        <end position="113"/>
    </location>
</feature>
<reference evidence="7" key="1">
    <citation type="journal article" date="2019" name="Int. J. Syst. Evol. Microbiol.">
        <title>The Global Catalogue of Microorganisms (GCM) 10K type strain sequencing project: providing services to taxonomists for standard genome sequencing and annotation.</title>
        <authorList>
            <consortium name="The Broad Institute Genomics Platform"/>
            <consortium name="The Broad Institute Genome Sequencing Center for Infectious Disease"/>
            <person name="Wu L."/>
            <person name="Ma J."/>
        </authorList>
    </citation>
    <scope>NUCLEOTIDE SEQUENCE [LARGE SCALE GENOMIC DNA]</scope>
    <source>
        <strain evidence="7">JCM 18715</strain>
    </source>
</reference>
<feature type="transmembrane region" description="Helical" evidence="5">
    <location>
        <begin position="70"/>
        <end position="91"/>
    </location>
</feature>
<comment type="similarity">
    <text evidence="5">Belongs to the 4-toluene sulfonate uptake permease (TSUP) (TC 2.A.102) family.</text>
</comment>
<evidence type="ECO:0000256" key="2">
    <source>
        <dbReference type="ARBA" id="ARBA00022692"/>
    </source>
</evidence>
<keyword evidence="4 5" id="KW-0472">Membrane</keyword>
<accession>A0ABP9R4E3</accession>
<dbReference type="PANTHER" id="PTHR43701:SF2">
    <property type="entry name" value="MEMBRANE TRANSPORTER PROTEIN YJNA-RELATED"/>
    <property type="match status" value="1"/>
</dbReference>
<comment type="caution">
    <text evidence="6">The sequence shown here is derived from an EMBL/GenBank/DDBJ whole genome shotgun (WGS) entry which is preliminary data.</text>
</comment>
<evidence type="ECO:0000256" key="5">
    <source>
        <dbReference type="RuleBase" id="RU363041"/>
    </source>
</evidence>
<feature type="transmembrane region" description="Helical" evidence="5">
    <location>
        <begin position="36"/>
        <end position="58"/>
    </location>
</feature>
<proteinExistence type="inferred from homology"/>
<evidence type="ECO:0000256" key="1">
    <source>
        <dbReference type="ARBA" id="ARBA00004141"/>
    </source>
</evidence>
<feature type="transmembrane region" description="Helical" evidence="5">
    <location>
        <begin position="215"/>
        <end position="233"/>
    </location>
</feature>
<organism evidence="6 7">
    <name type="scientific">Viridibacterium curvum</name>
    <dbReference type="NCBI Taxonomy" id="1101404"/>
    <lineage>
        <taxon>Bacteria</taxon>
        <taxon>Pseudomonadati</taxon>
        <taxon>Pseudomonadota</taxon>
        <taxon>Betaproteobacteria</taxon>
        <taxon>Rhodocyclales</taxon>
        <taxon>Rhodocyclaceae</taxon>
        <taxon>Viridibacterium</taxon>
    </lineage>
</organism>
<feature type="transmembrane region" description="Helical" evidence="5">
    <location>
        <begin position="189"/>
        <end position="209"/>
    </location>
</feature>